<evidence type="ECO:0000313" key="5">
    <source>
        <dbReference type="Proteomes" id="UP001204151"/>
    </source>
</evidence>
<dbReference type="InterPro" id="IPR002052">
    <property type="entry name" value="DNA_methylase_N6_adenine_CS"/>
</dbReference>
<evidence type="ECO:0000259" key="3">
    <source>
        <dbReference type="Pfam" id="PF05175"/>
    </source>
</evidence>
<dbReference type="Proteomes" id="UP001204151">
    <property type="component" value="Unassembled WGS sequence"/>
</dbReference>
<accession>A0ABT1ZX38</accession>
<dbReference type="PANTHER" id="PTHR18895:SF74">
    <property type="entry name" value="MTRF1L RELEASE FACTOR GLUTAMINE METHYLTRANSFERASE"/>
    <property type="match status" value="1"/>
</dbReference>
<dbReference type="InterPro" id="IPR007848">
    <property type="entry name" value="Small_mtfrase_dom"/>
</dbReference>
<dbReference type="RefSeq" id="WP_258819048.1">
    <property type="nucleotide sequence ID" value="NZ_JANUGW010000022.1"/>
</dbReference>
<evidence type="ECO:0000313" key="4">
    <source>
        <dbReference type="EMBL" id="MCS0584490.1"/>
    </source>
</evidence>
<dbReference type="PANTHER" id="PTHR18895">
    <property type="entry name" value="HEMK METHYLTRANSFERASE"/>
    <property type="match status" value="1"/>
</dbReference>
<keyword evidence="1 4" id="KW-0808">Transferase</keyword>
<evidence type="ECO:0000256" key="1">
    <source>
        <dbReference type="ARBA" id="ARBA00022603"/>
    </source>
</evidence>
<dbReference type="EMBL" id="JANUGW010000022">
    <property type="protein sequence ID" value="MCS0584490.1"/>
    <property type="molecule type" value="Genomic_DNA"/>
</dbReference>
<protein>
    <submittedName>
        <fullName evidence="4">Class I SAM-dependent methyltransferase</fullName>
    </submittedName>
</protein>
<dbReference type="PROSITE" id="PS00092">
    <property type="entry name" value="N6_MTASE"/>
    <property type="match status" value="1"/>
</dbReference>
<dbReference type="CDD" id="cd02440">
    <property type="entry name" value="AdoMet_MTases"/>
    <property type="match status" value="1"/>
</dbReference>
<sequence length="385" mass="42047">MTTSDGAARIHWIEHGEERSARWRSESGWPAPKKVVLADDTMNADAAWRLALDGTALLWRGDFQNARQLLQALVRRVDHKGPRARRSKGGKPAASLTEQFHRHRLAQLQRARTLAMLLIPFDADHGIPLRRAPDVREACTEAYGPVTEPYVASLRELLGVIGAHEWRRKGVFIPALDERVHPWYGVFSPVRGEYVELVAQAPLPAGAKLAFDIGTGTGVLSAVLAHRGLQGVLATDMDARALGCARANVERLGLAGQVEVVQADLYPEGRADLVVCNPPWLPGKPSSAIEYAVYDPDSRMLKGFLAGLTEHLRPGGEGWLILSDLAEHLGLRSRDQLLGWIADAGLAVAGRHDIRPTHAKASDPDDPLAVARMAEVTSLWRLQAA</sequence>
<comment type="caution">
    <text evidence="4">The sequence shown here is derived from an EMBL/GenBank/DDBJ whole genome shotgun (WGS) entry which is preliminary data.</text>
</comment>
<dbReference type="GO" id="GO:0008168">
    <property type="term" value="F:methyltransferase activity"/>
    <property type="evidence" value="ECO:0007669"/>
    <property type="project" value="UniProtKB-KW"/>
</dbReference>
<keyword evidence="1 4" id="KW-0489">Methyltransferase</keyword>
<dbReference type="Pfam" id="PF05175">
    <property type="entry name" value="MTS"/>
    <property type="match status" value="1"/>
</dbReference>
<dbReference type="InterPro" id="IPR050320">
    <property type="entry name" value="N5-glutamine_MTase"/>
</dbReference>
<feature type="domain" description="Methyltransferase small" evidence="3">
    <location>
        <begin position="208"/>
        <end position="322"/>
    </location>
</feature>
<proteinExistence type="predicted"/>
<dbReference type="Gene3D" id="3.40.50.150">
    <property type="entry name" value="Vaccinia Virus protein VP39"/>
    <property type="match status" value="1"/>
</dbReference>
<dbReference type="InterPro" id="IPR029063">
    <property type="entry name" value="SAM-dependent_MTases_sf"/>
</dbReference>
<name>A0ABT1ZX38_9BURK</name>
<dbReference type="SUPFAM" id="SSF53335">
    <property type="entry name" value="S-adenosyl-L-methionine-dependent methyltransferases"/>
    <property type="match status" value="1"/>
</dbReference>
<organism evidence="4 5">
    <name type="scientific">Massilia pinisoli</name>
    <dbReference type="NCBI Taxonomy" id="1772194"/>
    <lineage>
        <taxon>Bacteria</taxon>
        <taxon>Pseudomonadati</taxon>
        <taxon>Pseudomonadota</taxon>
        <taxon>Betaproteobacteria</taxon>
        <taxon>Burkholderiales</taxon>
        <taxon>Oxalobacteraceae</taxon>
        <taxon>Telluria group</taxon>
        <taxon>Massilia</taxon>
    </lineage>
</organism>
<dbReference type="GO" id="GO:0032259">
    <property type="term" value="P:methylation"/>
    <property type="evidence" value="ECO:0007669"/>
    <property type="project" value="UniProtKB-KW"/>
</dbReference>
<reference evidence="4 5" key="1">
    <citation type="submission" date="2022-08" db="EMBL/GenBank/DDBJ databases">
        <title>Reclassification of Massilia species as members of the genera Telluria, Duganella, Pseudoduganella, Mokoshia gen. nov. and Zemynaea gen. nov. using orthogonal and non-orthogonal genome-based approaches.</title>
        <authorList>
            <person name="Bowman J.P."/>
        </authorList>
    </citation>
    <scope>NUCLEOTIDE SEQUENCE [LARGE SCALE GENOMIC DNA]</scope>
    <source>
        <strain evidence="4 5">JCM 31316</strain>
    </source>
</reference>
<keyword evidence="5" id="KW-1185">Reference proteome</keyword>
<keyword evidence="2" id="KW-0949">S-adenosyl-L-methionine</keyword>
<evidence type="ECO:0000256" key="2">
    <source>
        <dbReference type="ARBA" id="ARBA00022691"/>
    </source>
</evidence>
<gene>
    <name evidence="4" type="ORF">NX784_23125</name>
</gene>